<dbReference type="Ensembl" id="ENSMFAT00000083776.1">
    <property type="protein sequence ID" value="ENSMFAP00000062083.1"/>
    <property type="gene ID" value="ENSMFAG00000048661.1"/>
</dbReference>
<dbReference type="AlphaFoldDB" id="A0A7N9DFF8"/>
<dbReference type="PRINTS" id="PR02045">
    <property type="entry name" value="F138DOMAIN"/>
</dbReference>
<sequence>MMMIIIRQGLTMSPTLECSGAITAHCILKLLGSGDPPTSASQVAETTDRYVPPRWANFSLFVEMESRHVAEDGLKLLTSSNLRASASQSAEITGVSHSGFF</sequence>
<evidence type="ECO:0000313" key="1">
    <source>
        <dbReference type="Ensembl" id="ENSMFAP00000062083.1"/>
    </source>
</evidence>
<reference evidence="1" key="3">
    <citation type="submission" date="2025-09" db="UniProtKB">
        <authorList>
            <consortium name="Ensembl"/>
        </authorList>
    </citation>
    <scope>IDENTIFICATION</scope>
</reference>
<dbReference type="PANTHER" id="PTHR12138:SF154">
    <property type="entry name" value="PROTEIN-SERINE_THREONINE PHOSPHATASE"/>
    <property type="match status" value="1"/>
</dbReference>
<organism evidence="1 2">
    <name type="scientific">Macaca fascicularis</name>
    <name type="common">Crab-eating macaque</name>
    <name type="synonym">Cynomolgus monkey</name>
    <dbReference type="NCBI Taxonomy" id="9541"/>
    <lineage>
        <taxon>Eukaryota</taxon>
        <taxon>Metazoa</taxon>
        <taxon>Chordata</taxon>
        <taxon>Craniata</taxon>
        <taxon>Vertebrata</taxon>
        <taxon>Euteleostomi</taxon>
        <taxon>Mammalia</taxon>
        <taxon>Eutheria</taxon>
        <taxon>Euarchontoglires</taxon>
        <taxon>Primates</taxon>
        <taxon>Haplorrhini</taxon>
        <taxon>Catarrhini</taxon>
        <taxon>Cercopithecidae</taxon>
        <taxon>Cercopithecinae</taxon>
        <taxon>Macaca</taxon>
    </lineage>
</organism>
<proteinExistence type="predicted"/>
<reference evidence="1 2" key="1">
    <citation type="submission" date="2013-03" db="EMBL/GenBank/DDBJ databases">
        <authorList>
            <person name="Warren W."/>
            <person name="Wilson R.K."/>
        </authorList>
    </citation>
    <scope>NUCLEOTIDE SEQUENCE</scope>
</reference>
<dbReference type="GeneTree" id="ENSGT00940000166143"/>
<reference evidence="1" key="2">
    <citation type="submission" date="2025-08" db="UniProtKB">
        <authorList>
            <consortium name="Ensembl"/>
        </authorList>
    </citation>
    <scope>IDENTIFICATION</scope>
</reference>
<dbReference type="PANTHER" id="PTHR12138">
    <property type="entry name" value="PRIMATE-EXPANDED PROTEIN FAMILY"/>
    <property type="match status" value="1"/>
</dbReference>
<protein>
    <submittedName>
        <fullName evidence="1">Uncharacterized protein</fullName>
    </submittedName>
</protein>
<dbReference type="Proteomes" id="UP000233100">
    <property type="component" value="Chromosome 16"/>
</dbReference>
<keyword evidence="2" id="KW-1185">Reference proteome</keyword>
<accession>A0A7N9DFF8</accession>
<name>A0A7N9DFF8_MACFA</name>
<evidence type="ECO:0000313" key="2">
    <source>
        <dbReference type="Proteomes" id="UP000233100"/>
    </source>
</evidence>